<dbReference type="RefSeq" id="WP_209649704.1">
    <property type="nucleotide sequence ID" value="NZ_JAGGLL010000022.1"/>
</dbReference>
<feature type="transmembrane region" description="Helical" evidence="8">
    <location>
        <begin position="51"/>
        <end position="70"/>
    </location>
</feature>
<evidence type="ECO:0000256" key="7">
    <source>
        <dbReference type="SAM" id="MobiDB-lite"/>
    </source>
</evidence>
<feature type="transmembrane region" description="Helical" evidence="8">
    <location>
        <begin position="285"/>
        <end position="302"/>
    </location>
</feature>
<evidence type="ECO:0000256" key="8">
    <source>
        <dbReference type="SAM" id="Phobius"/>
    </source>
</evidence>
<evidence type="ECO:0000313" key="10">
    <source>
        <dbReference type="EMBL" id="MBP2023038.1"/>
    </source>
</evidence>
<feature type="transmembrane region" description="Helical" evidence="8">
    <location>
        <begin position="167"/>
        <end position="187"/>
    </location>
</feature>
<keyword evidence="3" id="KW-1003">Cell membrane</keyword>
<dbReference type="Pfam" id="PF00892">
    <property type="entry name" value="EamA"/>
    <property type="match status" value="2"/>
</dbReference>
<evidence type="ECO:0000256" key="5">
    <source>
        <dbReference type="ARBA" id="ARBA00022989"/>
    </source>
</evidence>
<evidence type="ECO:0000259" key="9">
    <source>
        <dbReference type="Pfam" id="PF00892"/>
    </source>
</evidence>
<evidence type="ECO:0000313" key="11">
    <source>
        <dbReference type="Proteomes" id="UP001519308"/>
    </source>
</evidence>
<comment type="subcellular location">
    <subcellularLocation>
        <location evidence="1">Cell membrane</location>
        <topology evidence="1">Multi-pass membrane protein</topology>
    </subcellularLocation>
</comment>
<feature type="compositionally biased region" description="Basic and acidic residues" evidence="7">
    <location>
        <begin position="309"/>
        <end position="323"/>
    </location>
</feature>
<dbReference type="SUPFAM" id="SSF103481">
    <property type="entry name" value="Multidrug resistance efflux transporter EmrE"/>
    <property type="match status" value="2"/>
</dbReference>
<dbReference type="InterPro" id="IPR050638">
    <property type="entry name" value="AA-Vitamin_Transporters"/>
</dbReference>
<sequence>MDKDKVFRDKRVVAIIAALCCLLWGSAYPAVKSGYTLFSIAASDIPSKIVFAGYRFTLAGFIVLLAAQISGKRIFSLSSKDFSRVLILGITQTTLQYIFFYIGLANTTGVKGSILNSIGTFFSVILAHYIYHNDKLSKEKIIGSTIGFLGVMIVNFSIDLLKLSFNFTGDGFIIIAALIFSSAAIYGKKLTKTLDVMIVTGCSLFLGGIFLMTLGLVSGGRVTHFTLTASVLLLYMAVLSSVAFSLWSLLLKYNKVGSVSVYNFLVPIFGAILSAIFLGENILEIKNLIALVLVCLGIWLVNKEPCGLSEEKKEESKREEKEAQAVINK</sequence>
<feature type="transmembrane region" description="Helical" evidence="8">
    <location>
        <begin position="143"/>
        <end position="161"/>
    </location>
</feature>
<dbReference type="PANTHER" id="PTHR32322">
    <property type="entry name" value="INNER MEMBRANE TRANSPORTER"/>
    <property type="match status" value="1"/>
</dbReference>
<dbReference type="InterPro" id="IPR000620">
    <property type="entry name" value="EamA_dom"/>
</dbReference>
<evidence type="ECO:0000256" key="4">
    <source>
        <dbReference type="ARBA" id="ARBA00022692"/>
    </source>
</evidence>
<accession>A0ABS4K5H7</accession>
<feature type="transmembrane region" description="Helical" evidence="8">
    <location>
        <begin position="12"/>
        <end position="31"/>
    </location>
</feature>
<comment type="caution">
    <text evidence="10">The sequence shown here is derived from an EMBL/GenBank/DDBJ whole genome shotgun (WGS) entry which is preliminary data.</text>
</comment>
<evidence type="ECO:0000256" key="1">
    <source>
        <dbReference type="ARBA" id="ARBA00004651"/>
    </source>
</evidence>
<keyword evidence="6 8" id="KW-0472">Membrane</keyword>
<feature type="transmembrane region" description="Helical" evidence="8">
    <location>
        <begin position="194"/>
        <end position="217"/>
    </location>
</feature>
<dbReference type="Proteomes" id="UP001519308">
    <property type="component" value="Unassembled WGS sequence"/>
</dbReference>
<gene>
    <name evidence="10" type="ORF">J2Z44_002863</name>
</gene>
<feature type="transmembrane region" description="Helical" evidence="8">
    <location>
        <begin position="114"/>
        <end position="131"/>
    </location>
</feature>
<reference evidence="10 11" key="1">
    <citation type="submission" date="2021-03" db="EMBL/GenBank/DDBJ databases">
        <title>Genomic Encyclopedia of Type Strains, Phase IV (KMG-IV): sequencing the most valuable type-strain genomes for metagenomic binning, comparative biology and taxonomic classification.</title>
        <authorList>
            <person name="Goeker M."/>
        </authorList>
    </citation>
    <scope>NUCLEOTIDE SEQUENCE [LARGE SCALE GENOMIC DNA]</scope>
    <source>
        <strain evidence="10 11">DSM 28650</strain>
    </source>
</reference>
<feature type="transmembrane region" description="Helical" evidence="8">
    <location>
        <begin position="82"/>
        <end position="102"/>
    </location>
</feature>
<comment type="similarity">
    <text evidence="2">Belongs to the EamA transporter family.</text>
</comment>
<evidence type="ECO:0000256" key="6">
    <source>
        <dbReference type="ARBA" id="ARBA00023136"/>
    </source>
</evidence>
<organism evidence="10 11">
    <name type="scientific">Clostridium punense</name>
    <dbReference type="NCBI Taxonomy" id="1054297"/>
    <lineage>
        <taxon>Bacteria</taxon>
        <taxon>Bacillati</taxon>
        <taxon>Bacillota</taxon>
        <taxon>Clostridia</taxon>
        <taxon>Eubacteriales</taxon>
        <taxon>Clostridiaceae</taxon>
        <taxon>Clostridium</taxon>
    </lineage>
</organism>
<name>A0ABS4K5H7_9CLOT</name>
<keyword evidence="11" id="KW-1185">Reference proteome</keyword>
<feature type="domain" description="EamA" evidence="9">
    <location>
        <begin position="169"/>
        <end position="302"/>
    </location>
</feature>
<dbReference type="PANTHER" id="PTHR32322:SF18">
    <property type="entry name" value="S-ADENOSYLMETHIONINE_S-ADENOSYLHOMOCYSTEINE TRANSPORTER"/>
    <property type="match status" value="1"/>
</dbReference>
<feature type="transmembrane region" description="Helical" evidence="8">
    <location>
        <begin position="229"/>
        <end position="249"/>
    </location>
</feature>
<feature type="transmembrane region" description="Helical" evidence="8">
    <location>
        <begin position="261"/>
        <end position="279"/>
    </location>
</feature>
<evidence type="ECO:0000256" key="3">
    <source>
        <dbReference type="ARBA" id="ARBA00022475"/>
    </source>
</evidence>
<keyword evidence="5 8" id="KW-1133">Transmembrane helix</keyword>
<keyword evidence="4 8" id="KW-0812">Transmembrane</keyword>
<evidence type="ECO:0000256" key="2">
    <source>
        <dbReference type="ARBA" id="ARBA00007362"/>
    </source>
</evidence>
<dbReference type="EMBL" id="JAGGLL010000022">
    <property type="protein sequence ID" value="MBP2023038.1"/>
    <property type="molecule type" value="Genomic_DNA"/>
</dbReference>
<feature type="region of interest" description="Disordered" evidence="7">
    <location>
        <begin position="309"/>
        <end position="329"/>
    </location>
</feature>
<feature type="domain" description="EamA" evidence="9">
    <location>
        <begin position="14"/>
        <end position="155"/>
    </location>
</feature>
<dbReference type="InterPro" id="IPR037185">
    <property type="entry name" value="EmrE-like"/>
</dbReference>
<protein>
    <submittedName>
        <fullName evidence="10">Drug/metabolite transporter (DMT)-like permease</fullName>
    </submittedName>
</protein>
<proteinExistence type="inferred from homology"/>